<gene>
    <name evidence="2" type="primary">ORF8</name>
</gene>
<evidence type="ECO:0000313" key="2">
    <source>
        <dbReference type="EMBL" id="AAS48984.1"/>
    </source>
</evidence>
<dbReference type="EMBL" id="AH013698">
    <property type="protein sequence ID" value="AAS48984.1"/>
    <property type="molecule type" value="Genomic_DNA"/>
</dbReference>
<feature type="region of interest" description="Disordered" evidence="1">
    <location>
        <begin position="57"/>
        <end position="86"/>
    </location>
</feature>
<proteinExistence type="predicted"/>
<protein>
    <submittedName>
        <fullName evidence="2">ORF8</fullName>
    </submittedName>
</protein>
<reference evidence="2" key="1">
    <citation type="submission" date="2003-11" db="EMBL/GenBank/DDBJ databases">
        <title>Differences in the Nucleotide Sequences between the AD169 and Toledo Strains of Human Cytomegalovirus.</title>
        <authorList>
            <person name="Brondke H."/>
            <person name="Schmitz B."/>
            <person name="Shenk T."/>
            <person name="Doerfler W."/>
        </authorList>
    </citation>
    <scope>NUCLEOTIDE SEQUENCE</scope>
    <source>
        <strain evidence="2">Toledo</strain>
    </source>
</reference>
<evidence type="ECO:0000256" key="1">
    <source>
        <dbReference type="SAM" id="MobiDB-lite"/>
    </source>
</evidence>
<name>Q6RXD9_HCMV</name>
<feature type="compositionally biased region" description="Basic residues" evidence="1">
    <location>
        <begin position="61"/>
        <end position="70"/>
    </location>
</feature>
<organism evidence="2">
    <name type="scientific">Human cytomegalovirus</name>
    <name type="common">HHV-5</name>
    <name type="synonym">Human herpesvirus 5</name>
    <dbReference type="NCBI Taxonomy" id="10359"/>
    <lineage>
        <taxon>Viruses</taxon>
        <taxon>Duplodnaviria</taxon>
        <taxon>Heunggongvirae</taxon>
        <taxon>Peploviricota</taxon>
        <taxon>Herviviricetes</taxon>
        <taxon>Herpesvirales</taxon>
        <taxon>Orthoherpesviridae</taxon>
        <taxon>Betaherpesvirinae</taxon>
        <taxon>Cytomegalovirus</taxon>
        <taxon>Cytomegalovirus humanbeta5</taxon>
    </lineage>
</organism>
<accession>Q6RXD9</accession>
<sequence length="113" mass="12487">MMKTSRTLDPAATRTRLGDMDIKKRHADRGSGAHTFFFIKGLSVLPPATLRVSNSTLDTRGRKHTHKKNNIHTEKHPRVSHSRLANRTRDLKVYGLKGQGGGGLFCPGGGWTL</sequence>
<organismHost>
    <name type="scientific">Homo sapiens</name>
    <name type="common">Human</name>
    <dbReference type="NCBI Taxonomy" id="9606"/>
</organismHost>